<name>A0A0F9KEX2_9ZZZZ</name>
<protein>
    <recommendedName>
        <fullName evidence="2">DUF111 family protein</fullName>
    </recommendedName>
</protein>
<sequence length="62" mass="7056">MRVLYLDLINSGISGDMFLASLLGLVPDYNVILRKLETLKEYLSGVLKLEINLVKVEYLELN</sequence>
<dbReference type="AlphaFoldDB" id="A0A0F9KEX2"/>
<gene>
    <name evidence="1" type="ORF">LCGC14_1712100</name>
</gene>
<evidence type="ECO:0008006" key="2">
    <source>
        <dbReference type="Google" id="ProtNLM"/>
    </source>
</evidence>
<reference evidence="1" key="1">
    <citation type="journal article" date="2015" name="Nature">
        <title>Complex archaea that bridge the gap between prokaryotes and eukaryotes.</title>
        <authorList>
            <person name="Spang A."/>
            <person name="Saw J.H."/>
            <person name="Jorgensen S.L."/>
            <person name="Zaremba-Niedzwiedzka K."/>
            <person name="Martijn J."/>
            <person name="Lind A.E."/>
            <person name="van Eijk R."/>
            <person name="Schleper C."/>
            <person name="Guy L."/>
            <person name="Ettema T.J."/>
        </authorList>
    </citation>
    <scope>NUCLEOTIDE SEQUENCE</scope>
</reference>
<accession>A0A0F9KEX2</accession>
<comment type="caution">
    <text evidence="1">The sequence shown here is derived from an EMBL/GenBank/DDBJ whole genome shotgun (WGS) entry which is preliminary data.</text>
</comment>
<organism evidence="1">
    <name type="scientific">marine sediment metagenome</name>
    <dbReference type="NCBI Taxonomy" id="412755"/>
    <lineage>
        <taxon>unclassified sequences</taxon>
        <taxon>metagenomes</taxon>
        <taxon>ecological metagenomes</taxon>
    </lineage>
</organism>
<dbReference type="EMBL" id="LAZR01015284">
    <property type="protein sequence ID" value="KKM13845.1"/>
    <property type="molecule type" value="Genomic_DNA"/>
</dbReference>
<proteinExistence type="predicted"/>
<dbReference type="Pfam" id="PF01969">
    <property type="entry name" value="Ni_insertion"/>
    <property type="match status" value="1"/>
</dbReference>
<evidence type="ECO:0000313" key="1">
    <source>
        <dbReference type="EMBL" id="KKM13845.1"/>
    </source>
</evidence>
<dbReference type="InterPro" id="IPR002822">
    <property type="entry name" value="Ni_insertion"/>
</dbReference>